<dbReference type="SUPFAM" id="SSF51735">
    <property type="entry name" value="NAD(P)-binding Rossmann-fold domains"/>
    <property type="match status" value="1"/>
</dbReference>
<comment type="cofactor">
    <cofactor evidence="2 8">
        <name>NAD(+)</name>
        <dbReference type="ChEBI" id="CHEBI:57540"/>
    </cofactor>
</comment>
<sequence>MENNSIDMPSHILVTGGAGFIGSNFVHYIAKYHPDVAITVLDSLTYAGNLSNLYELPQEFFNNHYSFVKGDVRDADLVDQLLNPYAKHVTASGYSLPAIDVIVHFAAESHNDNAFECADPFISTNVCGTYVLLNAARKYNIRFHHISTDEVYGDLPLNSTMRFNEESPYNPTSPYAASKASSDHLVRAWCKTYGLRATISNCGNNYGPRQHIEKFIPRQITNIMCGLPAKLYGKGDSIRDWIHVEDHCDAIWRILTCGTIGETYVVGARCEISNIEMLRIILRIMGRPESDIEQVKPRLCEDRKYALDATKIQTQLGWSPKHISINLGLKETIDWYSSHYEMWNNLKYAVEQHYAESGH</sequence>
<dbReference type="InterPro" id="IPR036291">
    <property type="entry name" value="NAD(P)-bd_dom_sf"/>
</dbReference>
<evidence type="ECO:0000256" key="1">
    <source>
        <dbReference type="ARBA" id="ARBA00001539"/>
    </source>
</evidence>
<evidence type="ECO:0000256" key="4">
    <source>
        <dbReference type="ARBA" id="ARBA00011990"/>
    </source>
</evidence>
<comment type="catalytic activity">
    <reaction evidence="1 8">
        <text>dTDP-alpha-D-glucose = dTDP-4-dehydro-6-deoxy-alpha-D-glucose + H2O</text>
        <dbReference type="Rhea" id="RHEA:17221"/>
        <dbReference type="ChEBI" id="CHEBI:15377"/>
        <dbReference type="ChEBI" id="CHEBI:57477"/>
        <dbReference type="ChEBI" id="CHEBI:57649"/>
        <dbReference type="EC" id="4.2.1.46"/>
    </reaction>
</comment>
<dbReference type="GO" id="GO:0008460">
    <property type="term" value="F:dTDP-glucose 4,6-dehydratase activity"/>
    <property type="evidence" value="ECO:0007669"/>
    <property type="project" value="UniProtKB-EC"/>
</dbReference>
<proteinExistence type="inferred from homology"/>
<accession>A0A2K1SUK4</accession>
<reference evidence="10 11" key="1">
    <citation type="submission" date="2016-10" db="EMBL/GenBank/DDBJ databases">
        <authorList>
            <person name="Varghese N."/>
        </authorList>
    </citation>
    <scope>NUCLEOTIDE SEQUENCE [LARGE SCALE GENOMIC DNA]</scope>
    <source>
        <strain evidence="10 11">KA00225</strain>
    </source>
</reference>
<dbReference type="PANTHER" id="PTHR43000">
    <property type="entry name" value="DTDP-D-GLUCOSE 4,6-DEHYDRATASE-RELATED"/>
    <property type="match status" value="1"/>
</dbReference>
<evidence type="ECO:0000256" key="3">
    <source>
        <dbReference type="ARBA" id="ARBA00008178"/>
    </source>
</evidence>
<evidence type="ECO:0000313" key="10">
    <source>
        <dbReference type="EMBL" id="PNS43188.1"/>
    </source>
</evidence>
<gene>
    <name evidence="10" type="primary">rfbB</name>
    <name evidence="10" type="ORF">BFS05_03820</name>
</gene>
<evidence type="ECO:0000259" key="9">
    <source>
        <dbReference type="Pfam" id="PF16363"/>
    </source>
</evidence>
<keyword evidence="7 8" id="KW-0456">Lyase</keyword>
<evidence type="ECO:0000256" key="7">
    <source>
        <dbReference type="ARBA" id="ARBA00023239"/>
    </source>
</evidence>
<dbReference type="Gene3D" id="3.40.50.720">
    <property type="entry name" value="NAD(P)-binding Rossmann-like Domain"/>
    <property type="match status" value="1"/>
</dbReference>
<evidence type="ECO:0000256" key="2">
    <source>
        <dbReference type="ARBA" id="ARBA00001911"/>
    </source>
</evidence>
<protein>
    <recommendedName>
        <fullName evidence="5 8">dTDP-glucose 4,6-dehydratase</fullName>
        <ecNumber evidence="4 8">4.2.1.46</ecNumber>
    </recommendedName>
</protein>
<dbReference type="AlphaFoldDB" id="A0A2K1SUK4"/>
<dbReference type="GO" id="GO:0009225">
    <property type="term" value="P:nucleotide-sugar metabolic process"/>
    <property type="evidence" value="ECO:0007669"/>
    <property type="project" value="InterPro"/>
</dbReference>
<dbReference type="InterPro" id="IPR016040">
    <property type="entry name" value="NAD(P)-bd_dom"/>
</dbReference>
<evidence type="ECO:0000256" key="6">
    <source>
        <dbReference type="ARBA" id="ARBA00023027"/>
    </source>
</evidence>
<keyword evidence="6" id="KW-0520">NAD</keyword>
<dbReference type="NCBIfam" id="TIGR01181">
    <property type="entry name" value="dTDP_gluc_dehyt"/>
    <property type="match status" value="1"/>
</dbReference>
<name>A0A2K1SUK4_GARVA</name>
<dbReference type="OrthoDB" id="9801785at2"/>
<comment type="caution">
    <text evidence="10">The sequence shown here is derived from an EMBL/GenBank/DDBJ whole genome shotgun (WGS) entry which is preliminary data.</text>
</comment>
<dbReference type="Gene3D" id="3.90.25.10">
    <property type="entry name" value="UDP-galactose 4-epimerase, domain 1"/>
    <property type="match status" value="1"/>
</dbReference>
<dbReference type="Pfam" id="PF16363">
    <property type="entry name" value="GDP_Man_Dehyd"/>
    <property type="match status" value="1"/>
</dbReference>
<dbReference type="EC" id="4.2.1.46" evidence="4 8"/>
<dbReference type="Proteomes" id="UP000236146">
    <property type="component" value="Unassembled WGS sequence"/>
</dbReference>
<evidence type="ECO:0000313" key="11">
    <source>
        <dbReference type="Proteomes" id="UP000236146"/>
    </source>
</evidence>
<dbReference type="InterPro" id="IPR005888">
    <property type="entry name" value="dTDP_Gluc_deHydtase"/>
</dbReference>
<dbReference type="CDD" id="cd05246">
    <property type="entry name" value="dTDP_GD_SDR_e"/>
    <property type="match status" value="1"/>
</dbReference>
<comment type="similarity">
    <text evidence="3 8">Belongs to the NAD(P)-dependent epimerase/dehydratase family. dTDP-glucose dehydratase subfamily.</text>
</comment>
<evidence type="ECO:0000256" key="5">
    <source>
        <dbReference type="ARBA" id="ARBA00016977"/>
    </source>
</evidence>
<organism evidence="10 11">
    <name type="scientific">Gardnerella vaginalis</name>
    <dbReference type="NCBI Taxonomy" id="2702"/>
    <lineage>
        <taxon>Bacteria</taxon>
        <taxon>Bacillati</taxon>
        <taxon>Actinomycetota</taxon>
        <taxon>Actinomycetes</taxon>
        <taxon>Bifidobacteriales</taxon>
        <taxon>Bifidobacteriaceae</taxon>
        <taxon>Gardnerella</taxon>
    </lineage>
</organism>
<evidence type="ECO:0000256" key="8">
    <source>
        <dbReference type="RuleBase" id="RU004473"/>
    </source>
</evidence>
<feature type="domain" description="NAD(P)-binding" evidence="9">
    <location>
        <begin position="13"/>
        <end position="329"/>
    </location>
</feature>
<dbReference type="RefSeq" id="WP_103084678.1">
    <property type="nucleotide sequence ID" value="NZ_MNLH01000003.1"/>
</dbReference>
<dbReference type="EMBL" id="MNLH01000003">
    <property type="protein sequence ID" value="PNS43188.1"/>
    <property type="molecule type" value="Genomic_DNA"/>
</dbReference>